<keyword evidence="1" id="KW-0378">Hydrolase</keyword>
<dbReference type="InterPro" id="IPR029023">
    <property type="entry name" value="Tensin_phosphatase"/>
</dbReference>
<dbReference type="InterPro" id="IPR016130">
    <property type="entry name" value="Tyr_Pase_AS"/>
</dbReference>
<dbReference type="EMBL" id="HBGW01098063">
    <property type="protein sequence ID" value="CAD9644359.1"/>
    <property type="molecule type" value="Transcribed_RNA"/>
</dbReference>
<evidence type="ECO:0000259" key="4">
    <source>
        <dbReference type="PROSITE" id="PS50056"/>
    </source>
</evidence>
<dbReference type="SUPFAM" id="SSF52799">
    <property type="entry name" value="(Phosphotyrosine protein) phosphatases II"/>
    <property type="match status" value="1"/>
</dbReference>
<feature type="region of interest" description="Disordered" evidence="2">
    <location>
        <begin position="746"/>
        <end position="767"/>
    </location>
</feature>
<evidence type="ECO:0000313" key="6">
    <source>
        <dbReference type="EMBL" id="CAD9644359.1"/>
    </source>
</evidence>
<proteinExistence type="predicted"/>
<feature type="transmembrane region" description="Helical" evidence="3">
    <location>
        <begin position="20"/>
        <end position="37"/>
    </location>
</feature>
<name>A0A7S2QJX3_9DINO</name>
<organism evidence="6">
    <name type="scientific">Zooxanthella nutricula</name>
    <dbReference type="NCBI Taxonomy" id="1333877"/>
    <lineage>
        <taxon>Eukaryota</taxon>
        <taxon>Sar</taxon>
        <taxon>Alveolata</taxon>
        <taxon>Dinophyceae</taxon>
        <taxon>Peridiniales</taxon>
        <taxon>Peridiniales incertae sedis</taxon>
        <taxon>Zooxanthella</taxon>
    </lineage>
</organism>
<dbReference type="PROSITE" id="PS00383">
    <property type="entry name" value="TYR_PHOSPHATASE_1"/>
    <property type="match status" value="1"/>
</dbReference>
<dbReference type="PROSITE" id="PS51181">
    <property type="entry name" value="PPASE_TENSIN"/>
    <property type="match status" value="1"/>
</dbReference>
<reference evidence="6" key="1">
    <citation type="submission" date="2021-01" db="EMBL/GenBank/DDBJ databases">
        <authorList>
            <person name="Corre E."/>
            <person name="Pelletier E."/>
            <person name="Niang G."/>
            <person name="Scheremetjew M."/>
            <person name="Finn R."/>
            <person name="Kale V."/>
            <person name="Holt S."/>
            <person name="Cochrane G."/>
            <person name="Meng A."/>
            <person name="Brown T."/>
            <person name="Cohen L."/>
        </authorList>
    </citation>
    <scope>NUCLEOTIDE SEQUENCE</scope>
    <source>
        <strain evidence="6">RCC3387</strain>
    </source>
</reference>
<dbReference type="InterPro" id="IPR051281">
    <property type="entry name" value="Dual-spec_lipid-protein_phosph"/>
</dbReference>
<keyword evidence="3" id="KW-0472">Membrane</keyword>
<keyword evidence="3" id="KW-0812">Transmembrane</keyword>
<dbReference type="Gene3D" id="3.90.190.10">
    <property type="entry name" value="Protein tyrosine phosphatase superfamily"/>
    <property type="match status" value="1"/>
</dbReference>
<dbReference type="AlphaFoldDB" id="A0A7S2QJX3"/>
<feature type="transmembrane region" description="Helical" evidence="3">
    <location>
        <begin position="78"/>
        <end position="103"/>
    </location>
</feature>
<protein>
    <recommendedName>
        <fullName evidence="7">Phosphatidylinositol-3,4,5-trisphosphate 3-phosphatase</fullName>
    </recommendedName>
</protein>
<dbReference type="InterPro" id="IPR029021">
    <property type="entry name" value="Prot-tyrosine_phosphatase-like"/>
</dbReference>
<dbReference type="GO" id="GO:0016314">
    <property type="term" value="F:phosphatidylinositol-3,4,5-trisphosphate 3-phosphatase activity"/>
    <property type="evidence" value="ECO:0007669"/>
    <property type="project" value="TreeGrafter"/>
</dbReference>
<evidence type="ECO:0008006" key="7">
    <source>
        <dbReference type="Google" id="ProtNLM"/>
    </source>
</evidence>
<feature type="domain" description="Phosphatase tensin-type" evidence="5">
    <location>
        <begin position="127"/>
        <end position="300"/>
    </location>
</feature>
<evidence type="ECO:0000256" key="2">
    <source>
        <dbReference type="SAM" id="MobiDB-lite"/>
    </source>
</evidence>
<accession>A0A7S2QJX3</accession>
<feature type="transmembrane region" description="Helical" evidence="3">
    <location>
        <begin position="49"/>
        <end position="66"/>
    </location>
</feature>
<dbReference type="GO" id="GO:0005829">
    <property type="term" value="C:cytosol"/>
    <property type="evidence" value="ECO:0007669"/>
    <property type="project" value="TreeGrafter"/>
</dbReference>
<evidence type="ECO:0000256" key="3">
    <source>
        <dbReference type="SAM" id="Phobius"/>
    </source>
</evidence>
<feature type="domain" description="Tyrosine specific protein phosphatases" evidence="4">
    <location>
        <begin position="213"/>
        <end position="274"/>
    </location>
</feature>
<gene>
    <name evidence="6" type="ORF">BRAN1462_LOCUS62181</name>
</gene>
<sequence length="940" mass="106304">MTVFTCRVLGWKFFLVSSEVTTHFVTVSVWGHVLYLALRIFTGDEHDKLNAALIVALAGVWLILQARKEAKESGTKIFLGLTFCAWQVLVVWGYLFVLVMVLVRIWRTYAAARDLGRRLVSQKRRRFVDAKAGVDLDLSYITRHIIAMGWPTENIAEQQLRNPMDQVQRFLTKRHRGSHKVYNLCAERVYVNRCFDYEFHQVRFPDHNVCKLCDIVFLCRDVEDYLRQPGGRRVVVVHCKAGKGRTGMIVSCVLLHLRWCLRASDALACFGRRRTYNGRGVTIPSQIRFVHHYEAVIREGGLRPPRWLHLLRVEVSPRVQEFEELRLQVVHPDRGVIFDTSFPFCSHAPVIEGTFKIVASIGRDTIFQAWLHTAYDATESSRIRSNSAVRAHYCKAGHQMSRIKAYAPRRCARCGQLCGDAGSEDGNEMVFECRLCEPIVWHCQSCARDGIRSRFRGLVLAAKLATFRRASRRAAGQAAPAAERTSFGAAASSARASRAAPLVACPNGHAVKRVSSDRFGAWECLGCGKKSWEAPIGELRVRHRCGKCNFNICGSCYALPPPWRGDAGEDVVTVWAARGRPQPPEVWEHVLTPPMLDGPHKLLYEDKEARGRPGGLDHIVTRLREVRLIFGEASEECDEQEQQHLHEEYDALAADTDNEEDLAILCRGYLVRRLCRCSAPSLRMAELHLDGSLRIAGSNFFGELVLKSTELATHLQEERLTSGAVRAVELNQFAVDLEMAVADASSQEPKRLKRGQQRPGRGVQRPTRTWWIRNPRSQHWEQLQAQDAGEEARWDEAFTDTLRFQTALGPGSGIIFRGFFYVLTANVDPRRLTAVLAQDWRLRLLNMRDDGKLFLYSSELEGDTALCNFGVAAKHGHGLVQLDTMLSAEQQGNYVIFQVPSVRVREGGHRCTWHTLACSPMFFEEFTAQVDAVVLQNNTL</sequence>
<evidence type="ECO:0000256" key="1">
    <source>
        <dbReference type="ARBA" id="ARBA00022801"/>
    </source>
</evidence>
<dbReference type="PROSITE" id="PS50056">
    <property type="entry name" value="TYR_PHOSPHATASE_2"/>
    <property type="match status" value="1"/>
</dbReference>
<feature type="compositionally biased region" description="Low complexity" evidence="2">
    <location>
        <begin position="757"/>
        <end position="767"/>
    </location>
</feature>
<dbReference type="PANTHER" id="PTHR12305">
    <property type="entry name" value="PHOSPHATASE WITH HOMOLOGY TO TENSIN"/>
    <property type="match status" value="1"/>
</dbReference>
<evidence type="ECO:0000259" key="5">
    <source>
        <dbReference type="PROSITE" id="PS51181"/>
    </source>
</evidence>
<keyword evidence="3" id="KW-1133">Transmembrane helix</keyword>
<dbReference type="InterPro" id="IPR000387">
    <property type="entry name" value="Tyr_Pase_dom"/>
</dbReference>